<evidence type="ECO:0000256" key="1">
    <source>
        <dbReference type="ARBA" id="ARBA00022679"/>
    </source>
</evidence>
<comment type="caution">
    <text evidence="4">The sequence shown here is derived from an EMBL/GenBank/DDBJ whole genome shotgun (WGS) entry which is preliminary data.</text>
</comment>
<reference evidence="4 5" key="1">
    <citation type="submission" date="2016-09" db="EMBL/GenBank/DDBJ databases">
        <title>Complete genome of Desulfosporosinus sp. OL.</title>
        <authorList>
            <person name="Mardanov A."/>
            <person name="Beletsky A."/>
            <person name="Panova A."/>
            <person name="Karnachuk O."/>
            <person name="Ravin N."/>
        </authorList>
    </citation>
    <scope>NUCLEOTIDE SEQUENCE [LARGE SCALE GENOMIC DNA]</scope>
    <source>
        <strain evidence="4 5">OL</strain>
    </source>
</reference>
<dbReference type="STRING" id="1888891.DSOL_3100"/>
<evidence type="ECO:0000313" key="4">
    <source>
        <dbReference type="EMBL" id="OLN30335.1"/>
    </source>
</evidence>
<gene>
    <name evidence="4" type="ORF">DSOL_3100</name>
</gene>
<dbReference type="GO" id="GO:0006654">
    <property type="term" value="P:phosphatidic acid biosynthetic process"/>
    <property type="evidence" value="ECO:0007669"/>
    <property type="project" value="TreeGrafter"/>
</dbReference>
<proteinExistence type="predicted"/>
<dbReference type="RefSeq" id="WP_075365632.1">
    <property type="nucleotide sequence ID" value="NZ_MLBF01000025.1"/>
</dbReference>
<evidence type="ECO:0000259" key="3">
    <source>
        <dbReference type="SMART" id="SM00563"/>
    </source>
</evidence>
<dbReference type="Proteomes" id="UP000186102">
    <property type="component" value="Unassembled WGS sequence"/>
</dbReference>
<dbReference type="EMBL" id="MLBF01000025">
    <property type="protein sequence ID" value="OLN30335.1"/>
    <property type="molecule type" value="Genomic_DNA"/>
</dbReference>
<dbReference type="SUPFAM" id="SSF69593">
    <property type="entry name" value="Glycerol-3-phosphate (1)-acyltransferase"/>
    <property type="match status" value="1"/>
</dbReference>
<dbReference type="InterPro" id="IPR002123">
    <property type="entry name" value="Plipid/glycerol_acylTrfase"/>
</dbReference>
<keyword evidence="2 4" id="KW-0012">Acyltransferase</keyword>
<evidence type="ECO:0000313" key="5">
    <source>
        <dbReference type="Proteomes" id="UP000186102"/>
    </source>
</evidence>
<feature type="domain" description="Phospholipid/glycerol acyltransferase" evidence="3">
    <location>
        <begin position="91"/>
        <end position="208"/>
    </location>
</feature>
<protein>
    <submittedName>
        <fullName evidence="4">Putative 1-acyl-sn-glycerol-3-phosphate acyltransferase</fullName>
    </submittedName>
</protein>
<dbReference type="Pfam" id="PF01553">
    <property type="entry name" value="Acyltransferase"/>
    <property type="match status" value="1"/>
</dbReference>
<evidence type="ECO:0000256" key="2">
    <source>
        <dbReference type="ARBA" id="ARBA00023315"/>
    </source>
</evidence>
<dbReference type="GO" id="GO:0003841">
    <property type="term" value="F:1-acylglycerol-3-phosphate O-acyltransferase activity"/>
    <property type="evidence" value="ECO:0007669"/>
    <property type="project" value="TreeGrafter"/>
</dbReference>
<dbReference type="AlphaFoldDB" id="A0A1Q8QSK5"/>
<name>A0A1Q8QSK5_9FIRM</name>
<dbReference type="CDD" id="cd07989">
    <property type="entry name" value="LPLAT_AGPAT-like"/>
    <property type="match status" value="1"/>
</dbReference>
<keyword evidence="1 4" id="KW-0808">Transferase</keyword>
<accession>A0A1Q8QSK5</accession>
<dbReference type="PANTHER" id="PTHR10434">
    <property type="entry name" value="1-ACYL-SN-GLYCEROL-3-PHOSPHATE ACYLTRANSFERASE"/>
    <property type="match status" value="1"/>
</dbReference>
<dbReference type="OrthoDB" id="9803035at2"/>
<dbReference type="PANTHER" id="PTHR10434:SF40">
    <property type="entry name" value="1-ACYL-SN-GLYCEROL-3-PHOSPHATE ACYLTRANSFERASE"/>
    <property type="match status" value="1"/>
</dbReference>
<keyword evidence="5" id="KW-1185">Reference proteome</keyword>
<sequence>MKKGFFTTDSYHTKENTPRLFLDRLVFNTRLYFMSKYCSIVLKSRSAALKGQYEAEAWALSSYNVFKLIEGCGGRFHITGLENLHKCQGPVVFVSNHMSTLETMVFPCIIAPLMKVTFVVKDSLVEHPFFGPIMRSRNPIVVSRSNSREDFQKVMKMGHKLLSDGTSIIIFPQSTRTVEFIPKEFNSLGVKLARNAKVQVIPVAIKTDFWGNDKYLKDLGPINRSKPIQMAFGEPLSVDGSGKEENEFIIEFISSHLKKWND</sequence>
<dbReference type="SMART" id="SM00563">
    <property type="entry name" value="PlsC"/>
    <property type="match status" value="1"/>
</dbReference>
<organism evidence="4 5">
    <name type="scientific">Desulfosporosinus metallidurans</name>
    <dbReference type="NCBI Taxonomy" id="1888891"/>
    <lineage>
        <taxon>Bacteria</taxon>
        <taxon>Bacillati</taxon>
        <taxon>Bacillota</taxon>
        <taxon>Clostridia</taxon>
        <taxon>Eubacteriales</taxon>
        <taxon>Desulfitobacteriaceae</taxon>
        <taxon>Desulfosporosinus</taxon>
    </lineage>
</organism>